<evidence type="ECO:0000313" key="3">
    <source>
        <dbReference type="Proteomes" id="UP001182908"/>
    </source>
</evidence>
<protein>
    <submittedName>
        <fullName evidence="2">Uncharacterized protein</fullName>
    </submittedName>
</protein>
<dbReference type="GeneID" id="84232162"/>
<evidence type="ECO:0000313" key="2">
    <source>
        <dbReference type="EMBL" id="WMW26178.1"/>
    </source>
</evidence>
<keyword evidence="1" id="KW-0812">Transmembrane</keyword>
<accession>A0AA51UN96</accession>
<sequence length="82" mass="8677">MMSEKTVVPLLNKKDNEAELGRNVACTSCGAGCGGGCGGSFGIKAGSEKEVVFRNIFLYLAMGVIIFLVAYLATMLLSWINP</sequence>
<name>A0AA51UN96_9EURY</name>
<dbReference type="RefSeq" id="WP_309311974.1">
    <property type="nucleotide sequence ID" value="NZ_CP133592.1"/>
</dbReference>
<organism evidence="2 3">
    <name type="scientific">Methanolobus sediminis</name>
    <dbReference type="NCBI Taxonomy" id="3072978"/>
    <lineage>
        <taxon>Archaea</taxon>
        <taxon>Methanobacteriati</taxon>
        <taxon>Methanobacteriota</taxon>
        <taxon>Stenosarchaea group</taxon>
        <taxon>Methanomicrobia</taxon>
        <taxon>Methanosarcinales</taxon>
        <taxon>Methanosarcinaceae</taxon>
        <taxon>Methanolobus</taxon>
    </lineage>
</organism>
<reference evidence="2 3" key="1">
    <citation type="submission" date="2023-08" db="EMBL/GenBank/DDBJ databases">
        <title>Methanolobus mangrovi sp. nov. and Methanolobus sediminis sp. nov, two novel methylotrophic methanogens isolated from mangrove sediments in China.</title>
        <authorList>
            <person name="Zhou J."/>
        </authorList>
    </citation>
    <scope>NUCLEOTIDE SEQUENCE [LARGE SCALE GENOMIC DNA]</scope>
    <source>
        <strain evidence="2 3">FTZ6</strain>
    </source>
</reference>
<proteinExistence type="predicted"/>
<gene>
    <name evidence="2" type="ORF">RE474_05555</name>
</gene>
<dbReference type="Proteomes" id="UP001182908">
    <property type="component" value="Chromosome"/>
</dbReference>
<feature type="transmembrane region" description="Helical" evidence="1">
    <location>
        <begin position="56"/>
        <end position="80"/>
    </location>
</feature>
<keyword evidence="1" id="KW-1133">Transmembrane helix</keyword>
<dbReference type="KEGG" id="mseb:RE474_05555"/>
<dbReference type="EMBL" id="CP133592">
    <property type="protein sequence ID" value="WMW26178.1"/>
    <property type="molecule type" value="Genomic_DNA"/>
</dbReference>
<keyword evidence="1" id="KW-0472">Membrane</keyword>
<keyword evidence="3" id="KW-1185">Reference proteome</keyword>
<dbReference type="AlphaFoldDB" id="A0AA51UN96"/>
<evidence type="ECO:0000256" key="1">
    <source>
        <dbReference type="SAM" id="Phobius"/>
    </source>
</evidence>